<dbReference type="Pfam" id="PF12032">
    <property type="entry name" value="CLIP"/>
    <property type="match status" value="7"/>
</dbReference>
<comment type="similarity">
    <text evidence="8">Belongs to the peptidase S1 family. CLIP subfamily.</text>
</comment>
<feature type="domain" description="Clip" evidence="11">
    <location>
        <begin position="236"/>
        <end position="291"/>
    </location>
</feature>
<keyword evidence="2 9" id="KW-0732">Signal</keyword>
<keyword evidence="1" id="KW-0645">Protease</keyword>
<dbReference type="InterPro" id="IPR043504">
    <property type="entry name" value="Peptidase_S1_PA_chymotrypsin"/>
</dbReference>
<protein>
    <submittedName>
        <fullName evidence="13">Phenoloxidase-activating enzyme</fullName>
    </submittedName>
</protein>
<dbReference type="GeneID" id="105224105"/>
<dbReference type="InterPro" id="IPR051487">
    <property type="entry name" value="Ser/Thr_Proteases_Immune/Dev"/>
</dbReference>
<gene>
    <name evidence="13" type="primary">LOC105224105</name>
</gene>
<dbReference type="PROSITE" id="PS51888">
    <property type="entry name" value="CLIP"/>
    <property type="match status" value="3"/>
</dbReference>
<dbReference type="RefSeq" id="XP_049314776.1">
    <property type="nucleotide sequence ID" value="XM_049458819.1"/>
</dbReference>
<dbReference type="Proteomes" id="UP001652620">
    <property type="component" value="Chromosome 5"/>
</dbReference>
<keyword evidence="5" id="KW-0106">Calcium</keyword>
<dbReference type="PROSITE" id="PS00134">
    <property type="entry name" value="TRYPSIN_HIS"/>
    <property type="match status" value="1"/>
</dbReference>
<sequence>MSVFPGIQLFLFCVLVLTTSTKGDLCTTPYGEDGECVNIKTCKSLMAIVKKQPMTDIDHFILKSHAEVCTYKNQPYSACCPISERPVPQTTTTTTLVPPIEKSCIVGHCVKIQNCSVLYNIAINTDITQEDTIYLKDKQCKSNDNSFSVCCPDDDDKVPIISDAAGQVCKTPRGVPGTCLDAADCLAIAILLRKDPSTQEEMEFLDKSRCDNSDRYCCPTVVSPVPEAETPTTTDLCTTPYGEDGECVNIKTCKSLMAIVKKQPMTDIDHFILKSHAEVCTYKNQPYSACCPISERPVPQTTTTTTLVPPIEKSCIVGHCVKIQNCSVLYNIAINTDITQEDTIYLKDKQCKSNDNSFSVCCPDDDDKVPIISDAAGQVCKTPRGVPGTCLDAADCLAIAILLRKDPSTQEEMEFLDKSRCDNSDRYCCPTVVSPVPEAETPTTTAAPIVEKCETPNGANGTCISVIHCESLLRVLQKPDFFENDAKYLNASFCGDGAKFPKVCCPEALVAEELSLPLPPYCGVVFPAENYFDAGSITSSEEYPWTALLLYTKMGKTRPYCGGTLIHKRFVLTAAHCLYENEPEWTLTGVRLGVWATMVMQDCKNQALPDQIDCESISIDLAVSKVIKHPEYESLYNDLALLQLVESVHTTRYVAPICLPFETEHLSASFNDDKILQISGWGAHLFEEVAEFKMKSIVHISSLEQFKDRFLTEAGINLTAKHVCAKDKAVHDNKILDSGGALMSLANVGKMQSYFLLGVEAISYEIPPEQGFPFIFTRISPYLDWIKREIREN</sequence>
<dbReference type="Pfam" id="PF00089">
    <property type="entry name" value="Trypsin"/>
    <property type="match status" value="1"/>
</dbReference>
<evidence type="ECO:0000259" key="10">
    <source>
        <dbReference type="PROSITE" id="PS50240"/>
    </source>
</evidence>
<keyword evidence="4" id="KW-0720">Serine protease</keyword>
<proteinExistence type="inferred from homology"/>
<dbReference type="PANTHER" id="PTHR24256">
    <property type="entry name" value="TRYPTASE-RELATED"/>
    <property type="match status" value="1"/>
</dbReference>
<evidence type="ECO:0000256" key="7">
    <source>
        <dbReference type="ARBA" id="ARBA00023157"/>
    </source>
</evidence>
<evidence type="ECO:0000256" key="3">
    <source>
        <dbReference type="ARBA" id="ARBA00022801"/>
    </source>
</evidence>
<dbReference type="Gene3D" id="2.40.10.10">
    <property type="entry name" value="Trypsin-like serine proteases"/>
    <property type="match status" value="2"/>
</dbReference>
<keyword evidence="6" id="KW-0865">Zymogen</keyword>
<dbReference type="SUPFAM" id="SSF50494">
    <property type="entry name" value="Trypsin-like serine proteases"/>
    <property type="match status" value="1"/>
</dbReference>
<dbReference type="CDD" id="cd00190">
    <property type="entry name" value="Tryp_SPc"/>
    <property type="match status" value="1"/>
</dbReference>
<evidence type="ECO:0000256" key="5">
    <source>
        <dbReference type="ARBA" id="ARBA00022837"/>
    </source>
</evidence>
<keyword evidence="7" id="KW-1015">Disulfide bond</keyword>
<dbReference type="InterPro" id="IPR009003">
    <property type="entry name" value="Peptidase_S1_PA"/>
</dbReference>
<evidence type="ECO:0000313" key="13">
    <source>
        <dbReference type="RefSeq" id="XP_049314776.1"/>
    </source>
</evidence>
<evidence type="ECO:0000256" key="8">
    <source>
        <dbReference type="ARBA" id="ARBA00024195"/>
    </source>
</evidence>
<dbReference type="Gene3D" id="3.30.1640.30">
    <property type="match status" value="7"/>
</dbReference>
<reference evidence="13" key="1">
    <citation type="submission" date="2025-08" db="UniProtKB">
        <authorList>
            <consortium name="RefSeq"/>
        </authorList>
    </citation>
    <scope>IDENTIFICATION</scope>
    <source>
        <tissue evidence="13">Adult</tissue>
    </source>
</reference>
<evidence type="ECO:0000256" key="2">
    <source>
        <dbReference type="ARBA" id="ARBA00022729"/>
    </source>
</evidence>
<keyword evidence="12" id="KW-1185">Reference proteome</keyword>
<dbReference type="SMART" id="SM00680">
    <property type="entry name" value="CLIP"/>
    <property type="match status" value="7"/>
</dbReference>
<feature type="chain" id="PRO_5046803975" evidence="9">
    <location>
        <begin position="24"/>
        <end position="793"/>
    </location>
</feature>
<evidence type="ECO:0000256" key="9">
    <source>
        <dbReference type="SAM" id="SignalP"/>
    </source>
</evidence>
<feature type="domain" description="Peptidase S1" evidence="10">
    <location>
        <begin position="532"/>
        <end position="791"/>
    </location>
</feature>
<dbReference type="InterPro" id="IPR001314">
    <property type="entry name" value="Peptidase_S1A"/>
</dbReference>
<dbReference type="InterPro" id="IPR018114">
    <property type="entry name" value="TRYPSIN_HIS"/>
</dbReference>
<feature type="domain" description="Clip" evidence="11">
    <location>
        <begin position="452"/>
        <end position="505"/>
    </location>
</feature>
<keyword evidence="3" id="KW-0378">Hydrolase</keyword>
<evidence type="ECO:0000256" key="4">
    <source>
        <dbReference type="ARBA" id="ARBA00022825"/>
    </source>
</evidence>
<name>A0ABM3JZY3_BACDO</name>
<feature type="domain" description="Clip" evidence="11">
    <location>
        <begin position="25"/>
        <end position="80"/>
    </location>
</feature>
<evidence type="ECO:0000256" key="1">
    <source>
        <dbReference type="ARBA" id="ARBA00022670"/>
    </source>
</evidence>
<dbReference type="InterPro" id="IPR001254">
    <property type="entry name" value="Trypsin_dom"/>
</dbReference>
<feature type="signal peptide" evidence="9">
    <location>
        <begin position="1"/>
        <end position="23"/>
    </location>
</feature>
<dbReference type="InterPro" id="IPR038565">
    <property type="entry name" value="CLIP_sf"/>
</dbReference>
<dbReference type="PROSITE" id="PS50240">
    <property type="entry name" value="TRYPSIN_DOM"/>
    <property type="match status" value="1"/>
</dbReference>
<dbReference type="SMART" id="SM00020">
    <property type="entry name" value="Tryp_SPc"/>
    <property type="match status" value="1"/>
</dbReference>
<evidence type="ECO:0000259" key="11">
    <source>
        <dbReference type="PROSITE" id="PS51888"/>
    </source>
</evidence>
<evidence type="ECO:0000313" key="12">
    <source>
        <dbReference type="Proteomes" id="UP001652620"/>
    </source>
</evidence>
<organism evidence="12 13">
    <name type="scientific">Bactrocera dorsalis</name>
    <name type="common">Oriental fruit fly</name>
    <name type="synonym">Dacus dorsalis</name>
    <dbReference type="NCBI Taxonomy" id="27457"/>
    <lineage>
        <taxon>Eukaryota</taxon>
        <taxon>Metazoa</taxon>
        <taxon>Ecdysozoa</taxon>
        <taxon>Arthropoda</taxon>
        <taxon>Hexapoda</taxon>
        <taxon>Insecta</taxon>
        <taxon>Pterygota</taxon>
        <taxon>Neoptera</taxon>
        <taxon>Endopterygota</taxon>
        <taxon>Diptera</taxon>
        <taxon>Brachycera</taxon>
        <taxon>Muscomorpha</taxon>
        <taxon>Tephritoidea</taxon>
        <taxon>Tephritidae</taxon>
        <taxon>Bactrocera</taxon>
        <taxon>Bactrocera</taxon>
    </lineage>
</organism>
<accession>A0ABM3JZY3</accession>
<dbReference type="InterPro" id="IPR022700">
    <property type="entry name" value="CLIP"/>
</dbReference>
<dbReference type="PRINTS" id="PR00722">
    <property type="entry name" value="CHYMOTRYPSIN"/>
</dbReference>
<evidence type="ECO:0000256" key="6">
    <source>
        <dbReference type="ARBA" id="ARBA00023145"/>
    </source>
</evidence>